<feature type="transmembrane region" description="Helical" evidence="6">
    <location>
        <begin position="304"/>
        <end position="320"/>
    </location>
</feature>
<feature type="transmembrane region" description="Helical" evidence="6">
    <location>
        <begin position="20"/>
        <end position="43"/>
    </location>
</feature>
<sequence length="372" mass="40400">MSDATAKFGAPAKVPAWVNLILIPLVNLLAAFILSGAVILIVGDDPLQALEVLIYGAFGYPDAIGYTLYYTTNFVFTGLAVAIAFHCGLFNIGAEGQALIGGLGVGLAALYLDFMPGWMVIPLAIFAAALFGGFWAYVPAYLQARRGSHIVITTIMFNFIAASIMTYLLVEILIAPGGQSPESREFAEFTWLPYLHDFLPFPNTPLNLSFFFALILSGAFYYFMWHTRWGYEIRVTGQNETAARYAGISPARNIILAMVISGALAGFVGVNEVLGVHHRLILDFSGGFGFVGIAVALMGRNHPVGIFLAALLFGALYQGGSELAFEMKTINREMVIVIQGLIILFSGALEHMFRPRIESLFKRRKATATAEA</sequence>
<comment type="caution">
    <text evidence="7">The sequence shown here is derived from an EMBL/GenBank/DDBJ whole genome shotgun (WGS) entry which is preliminary data.</text>
</comment>
<name>A0ABQ5U6T9_9PROT</name>
<keyword evidence="4 6" id="KW-1133">Transmembrane helix</keyword>
<dbReference type="Pfam" id="PF02653">
    <property type="entry name" value="BPD_transp_2"/>
    <property type="match status" value="1"/>
</dbReference>
<feature type="transmembrane region" description="Helical" evidence="6">
    <location>
        <begin position="254"/>
        <end position="274"/>
    </location>
</feature>
<feature type="transmembrane region" description="Helical" evidence="6">
    <location>
        <begin position="150"/>
        <end position="170"/>
    </location>
</feature>
<evidence type="ECO:0000256" key="6">
    <source>
        <dbReference type="SAM" id="Phobius"/>
    </source>
</evidence>
<keyword evidence="3 6" id="KW-0812">Transmembrane</keyword>
<comment type="subcellular location">
    <subcellularLocation>
        <location evidence="1">Cell membrane</location>
        <topology evidence="1">Multi-pass membrane protein</topology>
    </subcellularLocation>
</comment>
<dbReference type="Proteomes" id="UP001161409">
    <property type="component" value="Unassembled WGS sequence"/>
</dbReference>
<feature type="transmembrane region" description="Helical" evidence="6">
    <location>
        <begin position="63"/>
        <end position="85"/>
    </location>
</feature>
<accession>A0ABQ5U6T9</accession>
<evidence type="ECO:0000256" key="2">
    <source>
        <dbReference type="ARBA" id="ARBA00022475"/>
    </source>
</evidence>
<feature type="transmembrane region" description="Helical" evidence="6">
    <location>
        <begin position="280"/>
        <end position="297"/>
    </location>
</feature>
<feature type="transmembrane region" description="Helical" evidence="6">
    <location>
        <begin position="335"/>
        <end position="353"/>
    </location>
</feature>
<evidence type="ECO:0000256" key="5">
    <source>
        <dbReference type="ARBA" id="ARBA00023136"/>
    </source>
</evidence>
<evidence type="ECO:0000313" key="7">
    <source>
        <dbReference type="EMBL" id="GLQ06206.1"/>
    </source>
</evidence>
<reference evidence="7" key="2">
    <citation type="submission" date="2023-01" db="EMBL/GenBank/DDBJ databases">
        <title>Draft genome sequence of Sneathiella chinensis strain NBRC 103408.</title>
        <authorList>
            <person name="Sun Q."/>
            <person name="Mori K."/>
        </authorList>
    </citation>
    <scope>NUCLEOTIDE SEQUENCE</scope>
    <source>
        <strain evidence="7">NBRC 103408</strain>
    </source>
</reference>
<dbReference type="CDD" id="cd06580">
    <property type="entry name" value="TM_PBP1_transp_TpRbsC_like"/>
    <property type="match status" value="1"/>
</dbReference>
<dbReference type="EMBL" id="BSNF01000006">
    <property type="protein sequence ID" value="GLQ06206.1"/>
    <property type="molecule type" value="Genomic_DNA"/>
</dbReference>
<feature type="transmembrane region" description="Helical" evidence="6">
    <location>
        <begin position="92"/>
        <end position="112"/>
    </location>
</feature>
<keyword evidence="8" id="KW-1185">Reference proteome</keyword>
<evidence type="ECO:0000256" key="3">
    <source>
        <dbReference type="ARBA" id="ARBA00022692"/>
    </source>
</evidence>
<evidence type="ECO:0000256" key="4">
    <source>
        <dbReference type="ARBA" id="ARBA00022989"/>
    </source>
</evidence>
<protein>
    <submittedName>
        <fullName evidence="7">ABC transporter permease</fullName>
    </submittedName>
</protein>
<organism evidence="7 8">
    <name type="scientific">Sneathiella chinensis</name>
    <dbReference type="NCBI Taxonomy" id="349750"/>
    <lineage>
        <taxon>Bacteria</taxon>
        <taxon>Pseudomonadati</taxon>
        <taxon>Pseudomonadota</taxon>
        <taxon>Alphaproteobacteria</taxon>
        <taxon>Sneathiellales</taxon>
        <taxon>Sneathiellaceae</taxon>
        <taxon>Sneathiella</taxon>
    </lineage>
</organism>
<keyword evidence="2" id="KW-1003">Cell membrane</keyword>
<evidence type="ECO:0000256" key="1">
    <source>
        <dbReference type="ARBA" id="ARBA00004651"/>
    </source>
</evidence>
<evidence type="ECO:0000313" key="8">
    <source>
        <dbReference type="Proteomes" id="UP001161409"/>
    </source>
</evidence>
<dbReference type="PANTHER" id="PTHR47089">
    <property type="entry name" value="ABC TRANSPORTER, PERMEASE PROTEIN"/>
    <property type="match status" value="1"/>
</dbReference>
<gene>
    <name evidence="7" type="ORF">GCM10007924_14270</name>
</gene>
<dbReference type="InterPro" id="IPR001851">
    <property type="entry name" value="ABC_transp_permease"/>
</dbReference>
<keyword evidence="5 6" id="KW-0472">Membrane</keyword>
<proteinExistence type="predicted"/>
<dbReference type="PANTHER" id="PTHR47089:SF1">
    <property type="entry name" value="GUANOSINE ABC TRANSPORTER PERMEASE PROTEIN NUPP"/>
    <property type="match status" value="1"/>
</dbReference>
<feature type="transmembrane region" description="Helical" evidence="6">
    <location>
        <begin position="206"/>
        <end position="224"/>
    </location>
</feature>
<dbReference type="RefSeq" id="WP_169560262.1">
    <property type="nucleotide sequence ID" value="NZ_BSNF01000006.1"/>
</dbReference>
<reference evidence="7" key="1">
    <citation type="journal article" date="2014" name="Int. J. Syst. Evol. Microbiol.">
        <title>Complete genome of a new Firmicutes species belonging to the dominant human colonic microbiota ('Ruminococcus bicirculans') reveals two chromosomes and a selective capacity to utilize plant glucans.</title>
        <authorList>
            <consortium name="NISC Comparative Sequencing Program"/>
            <person name="Wegmann U."/>
            <person name="Louis P."/>
            <person name="Goesmann A."/>
            <person name="Henrissat B."/>
            <person name="Duncan S.H."/>
            <person name="Flint H.J."/>
        </authorList>
    </citation>
    <scope>NUCLEOTIDE SEQUENCE</scope>
    <source>
        <strain evidence="7">NBRC 103408</strain>
    </source>
</reference>
<feature type="transmembrane region" description="Helical" evidence="6">
    <location>
        <begin position="118"/>
        <end position="138"/>
    </location>
</feature>